<dbReference type="PROSITE" id="PS51996">
    <property type="entry name" value="TR_MART"/>
    <property type="match status" value="1"/>
</dbReference>
<dbReference type="PANTHER" id="PTHR45641:SF19">
    <property type="entry name" value="NEPHROCYSTIN-3"/>
    <property type="match status" value="1"/>
</dbReference>
<dbReference type="OrthoDB" id="10051994at2759"/>
<comment type="caution">
    <text evidence="4">The sequence shown here is derived from an EMBL/GenBank/DDBJ whole genome shotgun (WGS) entry which is preliminary data.</text>
</comment>
<dbReference type="PROSITE" id="PS50005">
    <property type="entry name" value="TPR"/>
    <property type="match status" value="1"/>
</dbReference>
<proteinExistence type="predicted"/>
<dbReference type="InterPro" id="IPR011990">
    <property type="entry name" value="TPR-like_helical_dom_sf"/>
</dbReference>
<dbReference type="EMBL" id="CAJNOQ010007878">
    <property type="protein sequence ID" value="CAF1181638.1"/>
    <property type="molecule type" value="Genomic_DNA"/>
</dbReference>
<sequence length="586" mass="68913">MIGKCKDYYRNNKVQLKKIEDFHKTYRSDKAIEWYTRDSFVYRLINHAFRTEDIALWYLFRFYIIDLCKQLESVHRIQQQQQQKTDCCLKLYRGQSQMPSAELNYLKDNIGRLVSTNGFLSTSKSIAVAKQFIGGASDKNERFRVVLYEITVDCSLKDLVFVDIDKYLSRSHENEILFNINSVFQIEQVYQDDDQEGSNGVWTIQMKATDEGTADIKEQLELIRKKFETCSSMNNILFGRLLLDMGHYTKAESYFQMMLNVLPKKHKDRASIYDHIGDVHMHTTNWNEAFKCFSQAYEIKMTSCHHRYLSETLNNIGNYYKAIEYFDMACSFYESALNCEKTDENNNCIIQLNLCSIYLKQKRYDQALDLCLTARDKLQQVQPALYTEIIYCHGIIGDIYFNQQEYTTAESFYFTAFKMSKIYLVIGDRLRTKCIEALIDLYEKQDRRQCAIAFCREQLSFHEKYLSVDNSHHTATIAHLLLKLCELCAEDESKKLSYCEKALKISVENICLEYELITKCLMLVGHYYKDNQVKDKARSHYLSAKEIQVKIYPPEHPIHTQTQELIDSEISIFFCLRPRTRALPSL</sequence>
<dbReference type="AlphaFoldDB" id="A0A814UWH3"/>
<dbReference type="SUPFAM" id="SSF48452">
    <property type="entry name" value="TPR-like"/>
    <property type="match status" value="2"/>
</dbReference>
<name>A0A814UWH3_9BILA</name>
<evidence type="ECO:0000313" key="6">
    <source>
        <dbReference type="Proteomes" id="UP000663829"/>
    </source>
</evidence>
<dbReference type="Proteomes" id="UP000663829">
    <property type="component" value="Unassembled WGS sequence"/>
</dbReference>
<reference evidence="4" key="1">
    <citation type="submission" date="2021-02" db="EMBL/GenBank/DDBJ databases">
        <authorList>
            <person name="Nowell W R."/>
        </authorList>
    </citation>
    <scope>NUCLEOTIDE SEQUENCE</scope>
</reference>
<keyword evidence="6" id="KW-1185">Reference proteome</keyword>
<evidence type="ECO:0000313" key="4">
    <source>
        <dbReference type="EMBL" id="CAF1181638.1"/>
    </source>
</evidence>
<keyword evidence="2 3" id="KW-0802">TPR repeat</keyword>
<evidence type="ECO:0000313" key="5">
    <source>
        <dbReference type="EMBL" id="CAF3945980.1"/>
    </source>
</evidence>
<organism evidence="4 6">
    <name type="scientific">Didymodactylos carnosus</name>
    <dbReference type="NCBI Taxonomy" id="1234261"/>
    <lineage>
        <taxon>Eukaryota</taxon>
        <taxon>Metazoa</taxon>
        <taxon>Spiralia</taxon>
        <taxon>Gnathifera</taxon>
        <taxon>Rotifera</taxon>
        <taxon>Eurotatoria</taxon>
        <taxon>Bdelloidea</taxon>
        <taxon>Philodinida</taxon>
        <taxon>Philodinidae</taxon>
        <taxon>Didymodactylos</taxon>
    </lineage>
</organism>
<evidence type="ECO:0000256" key="3">
    <source>
        <dbReference type="PROSITE-ProRule" id="PRU00339"/>
    </source>
</evidence>
<accession>A0A814UWH3</accession>
<dbReference type="PANTHER" id="PTHR45641">
    <property type="entry name" value="TETRATRICOPEPTIDE REPEAT PROTEIN (AFU_ORTHOLOGUE AFUA_6G03870)"/>
    <property type="match status" value="1"/>
</dbReference>
<feature type="repeat" description="TPR" evidence="3">
    <location>
        <begin position="270"/>
        <end position="303"/>
    </location>
</feature>
<evidence type="ECO:0000256" key="1">
    <source>
        <dbReference type="ARBA" id="ARBA00022737"/>
    </source>
</evidence>
<dbReference type="InterPro" id="IPR019734">
    <property type="entry name" value="TPR_rpt"/>
</dbReference>
<protein>
    <submittedName>
        <fullName evidence="4">Uncharacterized protein</fullName>
    </submittedName>
</protein>
<evidence type="ECO:0000256" key="2">
    <source>
        <dbReference type="ARBA" id="ARBA00022803"/>
    </source>
</evidence>
<keyword evidence="1" id="KW-0677">Repeat</keyword>
<dbReference type="EMBL" id="CAJOBC010007879">
    <property type="protein sequence ID" value="CAF3945980.1"/>
    <property type="molecule type" value="Genomic_DNA"/>
</dbReference>
<dbReference type="Gene3D" id="1.25.40.10">
    <property type="entry name" value="Tetratricopeptide repeat domain"/>
    <property type="match status" value="3"/>
</dbReference>
<dbReference type="Gene3D" id="3.90.176.10">
    <property type="entry name" value="Toxin ADP-ribosyltransferase, Chain A, domain 1"/>
    <property type="match status" value="1"/>
</dbReference>
<dbReference type="SUPFAM" id="SSF56399">
    <property type="entry name" value="ADP-ribosylation"/>
    <property type="match status" value="1"/>
</dbReference>
<dbReference type="SMART" id="SM00028">
    <property type="entry name" value="TPR"/>
    <property type="match status" value="5"/>
</dbReference>
<gene>
    <name evidence="4" type="ORF">GPM918_LOCUS22733</name>
    <name evidence="5" type="ORF">SRO942_LOCUS22732</name>
</gene>
<dbReference type="Pfam" id="PF13424">
    <property type="entry name" value="TPR_12"/>
    <property type="match status" value="1"/>
</dbReference>
<dbReference type="Proteomes" id="UP000681722">
    <property type="component" value="Unassembled WGS sequence"/>
</dbReference>